<comment type="caution">
    <text evidence="1">The sequence shown here is derived from an EMBL/GenBank/DDBJ whole genome shotgun (WGS) entry which is preliminary data.</text>
</comment>
<gene>
    <name evidence="1" type="ORF">AGLY_007765</name>
</gene>
<dbReference type="OrthoDB" id="6615078at2759"/>
<keyword evidence="2" id="KW-1185">Reference proteome</keyword>
<proteinExistence type="predicted"/>
<evidence type="ECO:0000313" key="2">
    <source>
        <dbReference type="Proteomes" id="UP000475862"/>
    </source>
</evidence>
<dbReference type="EMBL" id="VYZN01000025">
    <property type="protein sequence ID" value="KAE9535864.1"/>
    <property type="molecule type" value="Genomic_DNA"/>
</dbReference>
<name>A0A6G0TNU2_APHGL</name>
<protein>
    <submittedName>
        <fullName evidence="1">Uncharacterized protein</fullName>
    </submittedName>
</protein>
<evidence type="ECO:0000313" key="1">
    <source>
        <dbReference type="EMBL" id="KAE9535864.1"/>
    </source>
</evidence>
<dbReference type="AlphaFoldDB" id="A0A6G0TNU2"/>
<sequence>MSTWTRTVEYLIITPSVSDGQECDKNHQNVHHCYRVHVSSERFRDQSFPRHQCKRVDEHDRHILQASLPFCLRELFFSFRPRTSNPGQRDPAPPRRTAMHRRTAVFALLQYNIMAIFACDLKSEISRSQRSIIDVPTFFDDRFAQEQRHSVIGYDGQCRQMFEEAVDDGRCYSLNSRANFQLPAQPEKPRYVRNDDAWWLAVIENINRNDEQLQRETEESKETYRKCQCILSCSQ</sequence>
<organism evidence="1 2">
    <name type="scientific">Aphis glycines</name>
    <name type="common">Soybean aphid</name>
    <dbReference type="NCBI Taxonomy" id="307491"/>
    <lineage>
        <taxon>Eukaryota</taxon>
        <taxon>Metazoa</taxon>
        <taxon>Ecdysozoa</taxon>
        <taxon>Arthropoda</taxon>
        <taxon>Hexapoda</taxon>
        <taxon>Insecta</taxon>
        <taxon>Pterygota</taxon>
        <taxon>Neoptera</taxon>
        <taxon>Paraneoptera</taxon>
        <taxon>Hemiptera</taxon>
        <taxon>Sternorrhyncha</taxon>
        <taxon>Aphidomorpha</taxon>
        <taxon>Aphidoidea</taxon>
        <taxon>Aphididae</taxon>
        <taxon>Aphidini</taxon>
        <taxon>Aphis</taxon>
        <taxon>Aphis</taxon>
    </lineage>
</organism>
<accession>A0A6G0TNU2</accession>
<reference evidence="1 2" key="1">
    <citation type="submission" date="2019-08" db="EMBL/GenBank/DDBJ databases">
        <title>The genome of the soybean aphid Biotype 1, its phylome, world population structure and adaptation to the North American continent.</title>
        <authorList>
            <person name="Giordano R."/>
            <person name="Donthu R.K."/>
            <person name="Hernandez A.G."/>
            <person name="Wright C.L."/>
            <person name="Zimin A.V."/>
        </authorList>
    </citation>
    <scope>NUCLEOTIDE SEQUENCE [LARGE SCALE GENOMIC DNA]</scope>
    <source>
        <tissue evidence="1">Whole aphids</tissue>
    </source>
</reference>
<dbReference type="Proteomes" id="UP000475862">
    <property type="component" value="Unassembled WGS sequence"/>
</dbReference>